<dbReference type="PROSITE" id="PS51257">
    <property type="entry name" value="PROKAR_LIPOPROTEIN"/>
    <property type="match status" value="1"/>
</dbReference>
<dbReference type="PANTHER" id="PTHR13887">
    <property type="entry name" value="GLUTATHIONE S-TRANSFERASE KAPPA"/>
    <property type="match status" value="1"/>
</dbReference>
<comment type="similarity">
    <text evidence="1">Belongs to the thioredoxin family. DsbA subfamily.</text>
</comment>
<accession>A0ABW8CDJ9</accession>
<proteinExistence type="inferred from homology"/>
<feature type="signal peptide" evidence="6">
    <location>
        <begin position="1"/>
        <end position="26"/>
    </location>
</feature>
<reference evidence="8 9" key="1">
    <citation type="submission" date="2024-10" db="EMBL/GenBank/DDBJ databases">
        <title>The Natural Products Discovery Center: Release of the First 8490 Sequenced Strains for Exploring Actinobacteria Biosynthetic Diversity.</title>
        <authorList>
            <person name="Kalkreuter E."/>
            <person name="Kautsar S.A."/>
            <person name="Yang D."/>
            <person name="Bader C.D."/>
            <person name="Teijaro C.N."/>
            <person name="Fluegel L."/>
            <person name="Davis C.M."/>
            <person name="Simpson J.R."/>
            <person name="Lauterbach L."/>
            <person name="Steele A.D."/>
            <person name="Gui C."/>
            <person name="Meng S."/>
            <person name="Li G."/>
            <person name="Viehrig K."/>
            <person name="Ye F."/>
            <person name="Su P."/>
            <person name="Kiefer A.F."/>
            <person name="Nichols A."/>
            <person name="Cepeda A.J."/>
            <person name="Yan W."/>
            <person name="Fan B."/>
            <person name="Jiang Y."/>
            <person name="Adhikari A."/>
            <person name="Zheng C.-J."/>
            <person name="Schuster L."/>
            <person name="Cowan T.M."/>
            <person name="Smanski M.J."/>
            <person name="Chevrette M.G."/>
            <person name="De Carvalho L.P.S."/>
            <person name="Shen B."/>
        </authorList>
    </citation>
    <scope>NUCLEOTIDE SEQUENCE [LARGE SCALE GENOMIC DNA]</scope>
    <source>
        <strain evidence="8 9">NPDC053399</strain>
    </source>
</reference>
<evidence type="ECO:0000256" key="1">
    <source>
        <dbReference type="ARBA" id="ARBA00005791"/>
    </source>
</evidence>
<evidence type="ECO:0000256" key="6">
    <source>
        <dbReference type="SAM" id="SignalP"/>
    </source>
</evidence>
<evidence type="ECO:0000256" key="2">
    <source>
        <dbReference type="ARBA" id="ARBA00022729"/>
    </source>
</evidence>
<evidence type="ECO:0000256" key="3">
    <source>
        <dbReference type="ARBA" id="ARBA00023002"/>
    </source>
</evidence>
<keyword evidence="4" id="KW-1015">Disulfide bond</keyword>
<dbReference type="SUPFAM" id="SSF52833">
    <property type="entry name" value="Thioredoxin-like"/>
    <property type="match status" value="1"/>
</dbReference>
<keyword evidence="5" id="KW-0676">Redox-active center</keyword>
<gene>
    <name evidence="8" type="ORF">ACIGXA_26885</name>
</gene>
<evidence type="ECO:0000313" key="9">
    <source>
        <dbReference type="Proteomes" id="UP001614394"/>
    </source>
</evidence>
<evidence type="ECO:0000256" key="5">
    <source>
        <dbReference type="ARBA" id="ARBA00023284"/>
    </source>
</evidence>
<evidence type="ECO:0000313" key="8">
    <source>
        <dbReference type="EMBL" id="MFI9104148.1"/>
    </source>
</evidence>
<name>A0ABW8CDJ9_9ACTN</name>
<keyword evidence="2 6" id="KW-0732">Signal</keyword>
<sequence length="262" mass="26435">MAVRTARNVRTAGIAAVAAAVLAMTAAGCGSSSGSGTGADSAPSAKAGAKSGAQAGAEADGGAKGAVDAATLSQLPARMAADGTAIVVGDPKAPNTVKVYEDPRCPYCMHFEQGGGSALAKLVKDGKVKVEYTIASFLDANFGGSSSVKAANAMRAAVDAGKFPEFHSAVFENQPEEPADGFTDAFLLKIADTVKGLNTTAFQKAVKDQTHKDWVATSEKAFEASGSKGTPTVLVNGKKVTPEKAVYDAAAFTKALKDLGIS</sequence>
<evidence type="ECO:0000256" key="4">
    <source>
        <dbReference type="ARBA" id="ARBA00023157"/>
    </source>
</evidence>
<dbReference type="EMBL" id="JBITYG010000008">
    <property type="protein sequence ID" value="MFI9104148.1"/>
    <property type="molecule type" value="Genomic_DNA"/>
</dbReference>
<organism evidence="8 9">
    <name type="scientific">Streptomyces fildesensis</name>
    <dbReference type="NCBI Taxonomy" id="375757"/>
    <lineage>
        <taxon>Bacteria</taxon>
        <taxon>Bacillati</taxon>
        <taxon>Actinomycetota</taxon>
        <taxon>Actinomycetes</taxon>
        <taxon>Kitasatosporales</taxon>
        <taxon>Streptomycetaceae</taxon>
        <taxon>Streptomyces</taxon>
    </lineage>
</organism>
<dbReference type="PANTHER" id="PTHR13887:SF14">
    <property type="entry name" value="DISULFIDE BOND FORMATION PROTEIN D"/>
    <property type="match status" value="1"/>
</dbReference>
<comment type="caution">
    <text evidence="8">The sequence shown here is derived from an EMBL/GenBank/DDBJ whole genome shotgun (WGS) entry which is preliminary data.</text>
</comment>
<protein>
    <submittedName>
        <fullName evidence="8">DsbA family protein</fullName>
    </submittedName>
</protein>
<keyword evidence="3" id="KW-0560">Oxidoreductase</keyword>
<dbReference type="RefSeq" id="WP_399654072.1">
    <property type="nucleotide sequence ID" value="NZ_JBITYG010000008.1"/>
</dbReference>
<keyword evidence="9" id="KW-1185">Reference proteome</keyword>
<dbReference type="Proteomes" id="UP001614394">
    <property type="component" value="Unassembled WGS sequence"/>
</dbReference>
<evidence type="ECO:0000259" key="7">
    <source>
        <dbReference type="Pfam" id="PF13462"/>
    </source>
</evidence>
<feature type="domain" description="Thioredoxin-like fold" evidence="7">
    <location>
        <begin position="83"/>
        <end position="244"/>
    </location>
</feature>
<dbReference type="Gene3D" id="3.40.30.10">
    <property type="entry name" value="Glutaredoxin"/>
    <property type="match status" value="1"/>
</dbReference>
<dbReference type="InterPro" id="IPR012336">
    <property type="entry name" value="Thioredoxin-like_fold"/>
</dbReference>
<feature type="chain" id="PRO_5047345993" evidence="6">
    <location>
        <begin position="27"/>
        <end position="262"/>
    </location>
</feature>
<dbReference type="Pfam" id="PF13462">
    <property type="entry name" value="Thioredoxin_4"/>
    <property type="match status" value="1"/>
</dbReference>
<dbReference type="InterPro" id="IPR036249">
    <property type="entry name" value="Thioredoxin-like_sf"/>
</dbReference>